<evidence type="ECO:0000313" key="4">
    <source>
        <dbReference type="Proteomes" id="UP000034543"/>
    </source>
</evidence>
<dbReference type="InterPro" id="IPR013229">
    <property type="entry name" value="PEGA"/>
</dbReference>
<evidence type="ECO:0000256" key="1">
    <source>
        <dbReference type="SAM" id="Phobius"/>
    </source>
</evidence>
<keyword evidence="1" id="KW-0472">Membrane</keyword>
<dbReference type="InterPro" id="IPR011042">
    <property type="entry name" value="6-blade_b-propeller_TolB-like"/>
</dbReference>
<organism evidence="3 4">
    <name type="scientific">Candidatus Gottesmanbacteria bacterium GW2011_GWA1_43_11</name>
    <dbReference type="NCBI Taxonomy" id="1618436"/>
    <lineage>
        <taxon>Bacteria</taxon>
        <taxon>Candidatus Gottesmaniibacteriota</taxon>
    </lineage>
</organism>
<protein>
    <recommendedName>
        <fullName evidence="2">PEGA domain-containing protein</fullName>
    </recommendedName>
</protein>
<name>A0A0G1CC35_9BACT</name>
<sequence length="407" mass="45242">MRRIRRFFHAFPSPWPLIFIVVGTIAVILYGRGYRPVLRPDLTDSTLKPTGLLSATSDPVGSEVYIDGLLKTATNNTINIDPGWYMVTVSKEGYISWQKRLRIQGEVVTPIDPFLFPANPSLSPLTTVGVGHPTLSPDGTKIAYVIPLTTEQNSTAAKKAGLWVYELAERTLGFNRDQRQIGTNSPGFNFSNSTFQWSPDSAQIMVATKSAVRLYNINRTDDFQIVTDEQSISSEWDAESTIRLRQQLAAFKQPIIDIATSSAQILSLSPDESKILYEATAAATIPPLLIPPLIGTNPTPEERDIKPGRIYVYDSREDKNYFVLDKKELPVPTPSPSPKTQRALASPAVSATNQLLSGKNELPIYWFPTSRHLALALEGKIDILEFDRTNWVTVYSGPFIEGFIAPW</sequence>
<dbReference type="EMBL" id="LCFB01000046">
    <property type="protein sequence ID" value="KKS83225.1"/>
    <property type="molecule type" value="Genomic_DNA"/>
</dbReference>
<gene>
    <name evidence="3" type="ORF">UV59_C0046G0006</name>
</gene>
<dbReference type="Proteomes" id="UP000034543">
    <property type="component" value="Unassembled WGS sequence"/>
</dbReference>
<dbReference type="AlphaFoldDB" id="A0A0G1CC35"/>
<keyword evidence="1" id="KW-1133">Transmembrane helix</keyword>
<dbReference type="Gene3D" id="2.120.10.30">
    <property type="entry name" value="TolB, C-terminal domain"/>
    <property type="match status" value="1"/>
</dbReference>
<comment type="caution">
    <text evidence="3">The sequence shown here is derived from an EMBL/GenBank/DDBJ whole genome shotgun (WGS) entry which is preliminary data.</text>
</comment>
<accession>A0A0G1CC35</accession>
<proteinExistence type="predicted"/>
<reference evidence="3 4" key="1">
    <citation type="journal article" date="2015" name="Nature">
        <title>rRNA introns, odd ribosomes, and small enigmatic genomes across a large radiation of phyla.</title>
        <authorList>
            <person name="Brown C.T."/>
            <person name="Hug L.A."/>
            <person name="Thomas B.C."/>
            <person name="Sharon I."/>
            <person name="Castelle C.J."/>
            <person name="Singh A."/>
            <person name="Wilkins M.J."/>
            <person name="Williams K.H."/>
            <person name="Banfield J.F."/>
        </authorList>
    </citation>
    <scope>NUCLEOTIDE SEQUENCE [LARGE SCALE GENOMIC DNA]</scope>
</reference>
<feature type="transmembrane region" description="Helical" evidence="1">
    <location>
        <begin position="7"/>
        <end position="30"/>
    </location>
</feature>
<evidence type="ECO:0000313" key="3">
    <source>
        <dbReference type="EMBL" id="KKS83225.1"/>
    </source>
</evidence>
<dbReference type="Pfam" id="PF08308">
    <property type="entry name" value="PEGA"/>
    <property type="match status" value="1"/>
</dbReference>
<feature type="domain" description="PEGA" evidence="2">
    <location>
        <begin position="51"/>
        <end position="106"/>
    </location>
</feature>
<evidence type="ECO:0000259" key="2">
    <source>
        <dbReference type="Pfam" id="PF08308"/>
    </source>
</evidence>
<feature type="non-terminal residue" evidence="3">
    <location>
        <position position="407"/>
    </location>
</feature>
<keyword evidence="1" id="KW-0812">Transmembrane</keyword>
<dbReference type="STRING" id="1618436.UV59_C0046G0006"/>
<dbReference type="SUPFAM" id="SSF82171">
    <property type="entry name" value="DPP6 N-terminal domain-like"/>
    <property type="match status" value="1"/>
</dbReference>